<dbReference type="AlphaFoldDB" id="A0A9D7XGX4"/>
<accession>A0A9D7XGX4</accession>
<gene>
    <name evidence="1" type="ORF">IPO85_06330</name>
</gene>
<organism evidence="1 2">
    <name type="scientific">Candidatus Defluviibacterium haderslevense</name>
    <dbReference type="NCBI Taxonomy" id="2981993"/>
    <lineage>
        <taxon>Bacteria</taxon>
        <taxon>Pseudomonadati</taxon>
        <taxon>Bacteroidota</taxon>
        <taxon>Saprospiria</taxon>
        <taxon>Saprospirales</taxon>
        <taxon>Saprospiraceae</taxon>
        <taxon>Candidatus Defluviibacterium</taxon>
    </lineage>
</organism>
<protein>
    <submittedName>
        <fullName evidence="1">Uncharacterized protein</fullName>
    </submittedName>
</protein>
<name>A0A9D7XGX4_9BACT</name>
<comment type="caution">
    <text evidence="1">The sequence shown here is derived from an EMBL/GenBank/DDBJ whole genome shotgun (WGS) entry which is preliminary data.</text>
</comment>
<reference evidence="1 2" key="1">
    <citation type="submission" date="2020-10" db="EMBL/GenBank/DDBJ databases">
        <title>Connecting structure to function with the recovery of over 1000 high-quality activated sludge metagenome-assembled genomes encoding full-length rRNA genes using long-read sequencing.</title>
        <authorList>
            <person name="Singleton C.M."/>
            <person name="Petriglieri F."/>
            <person name="Kristensen J.M."/>
            <person name="Kirkegaard R.H."/>
            <person name="Michaelsen T.Y."/>
            <person name="Andersen M.H."/>
            <person name="Karst S.M."/>
            <person name="Dueholm M.S."/>
            <person name="Nielsen P.H."/>
            <person name="Albertsen M."/>
        </authorList>
    </citation>
    <scope>NUCLEOTIDE SEQUENCE [LARGE SCALE GENOMIC DNA]</scope>
    <source>
        <strain evidence="1">Ribe_18-Q3-R11-54_BAT3C.373</strain>
    </source>
</reference>
<evidence type="ECO:0000313" key="1">
    <source>
        <dbReference type="EMBL" id="MBK9717118.1"/>
    </source>
</evidence>
<sequence>MHNSFYHTPNWVTMGDNGYLYYTSPNCVLQRSKYRYKVNEKGKIIAYE</sequence>
<dbReference type="EMBL" id="JADKFW010000004">
    <property type="protein sequence ID" value="MBK9717118.1"/>
    <property type="molecule type" value="Genomic_DNA"/>
</dbReference>
<dbReference type="Proteomes" id="UP000808349">
    <property type="component" value="Unassembled WGS sequence"/>
</dbReference>
<evidence type="ECO:0000313" key="2">
    <source>
        <dbReference type="Proteomes" id="UP000808349"/>
    </source>
</evidence>
<proteinExistence type="predicted"/>